<feature type="compositionally biased region" description="Basic and acidic residues" evidence="2">
    <location>
        <begin position="82"/>
        <end position="93"/>
    </location>
</feature>
<evidence type="ECO:0008006" key="5">
    <source>
        <dbReference type="Google" id="ProtNLM"/>
    </source>
</evidence>
<feature type="compositionally biased region" description="Polar residues" evidence="2">
    <location>
        <begin position="97"/>
        <end position="108"/>
    </location>
</feature>
<feature type="compositionally biased region" description="Basic and acidic residues" evidence="2">
    <location>
        <begin position="19"/>
        <end position="28"/>
    </location>
</feature>
<organism evidence="3 4">
    <name type="scientific">Piromyces finnis</name>
    <dbReference type="NCBI Taxonomy" id="1754191"/>
    <lineage>
        <taxon>Eukaryota</taxon>
        <taxon>Fungi</taxon>
        <taxon>Fungi incertae sedis</taxon>
        <taxon>Chytridiomycota</taxon>
        <taxon>Chytridiomycota incertae sedis</taxon>
        <taxon>Neocallimastigomycetes</taxon>
        <taxon>Neocallimastigales</taxon>
        <taxon>Neocallimastigaceae</taxon>
        <taxon>Piromyces</taxon>
    </lineage>
</organism>
<protein>
    <recommendedName>
        <fullName evidence="5">Sfi1 spindle body domain-containing protein</fullName>
    </recommendedName>
</protein>
<gene>
    <name evidence="3" type="ORF">BCR36DRAFT_325390</name>
</gene>
<dbReference type="OrthoDB" id="2160179at2759"/>
<keyword evidence="4" id="KW-1185">Reference proteome</keyword>
<accession>A0A1Y1VBM0</accession>
<name>A0A1Y1VBM0_9FUNG</name>
<evidence type="ECO:0000313" key="3">
    <source>
        <dbReference type="EMBL" id="ORX51855.1"/>
    </source>
</evidence>
<reference evidence="3 4" key="1">
    <citation type="submission" date="2016-08" db="EMBL/GenBank/DDBJ databases">
        <title>Genomes of anaerobic fungi encode conserved fungal cellulosomes for biomass hydrolysis.</title>
        <authorList>
            <consortium name="DOE Joint Genome Institute"/>
            <person name="Haitjema C.H."/>
            <person name="Gilmore S.P."/>
            <person name="Henske J.K."/>
            <person name="Solomon K.V."/>
            <person name="De Groot R."/>
            <person name="Kuo A."/>
            <person name="Mondo S.J."/>
            <person name="Salamov A.A."/>
            <person name="Labutti K."/>
            <person name="Zhao Z."/>
            <person name="Chiniquy J."/>
            <person name="Barry K."/>
            <person name="Brewer H.M."/>
            <person name="Purvine S.O."/>
            <person name="Wright A.T."/>
            <person name="Boxma B."/>
            <person name="Van Alen T."/>
            <person name="Hackstein J.H."/>
            <person name="Baker S.E."/>
            <person name="Grigoriev I.V."/>
            <person name="O'Malley M.A."/>
        </authorList>
    </citation>
    <scope>NUCLEOTIDE SEQUENCE [LARGE SCALE GENOMIC DNA]</scope>
    <source>
        <strain evidence="4">finn</strain>
    </source>
</reference>
<dbReference type="Proteomes" id="UP000193719">
    <property type="component" value="Unassembled WGS sequence"/>
</dbReference>
<keyword evidence="1" id="KW-0175">Coiled coil</keyword>
<dbReference type="AlphaFoldDB" id="A0A1Y1VBM0"/>
<feature type="region of interest" description="Disordered" evidence="2">
    <location>
        <begin position="429"/>
        <end position="464"/>
    </location>
</feature>
<feature type="region of interest" description="Disordered" evidence="2">
    <location>
        <begin position="377"/>
        <end position="401"/>
    </location>
</feature>
<feature type="region of interest" description="Disordered" evidence="2">
    <location>
        <begin position="72"/>
        <end position="108"/>
    </location>
</feature>
<dbReference type="EMBL" id="MCFH01000017">
    <property type="protein sequence ID" value="ORX51855.1"/>
    <property type="molecule type" value="Genomic_DNA"/>
</dbReference>
<evidence type="ECO:0000313" key="4">
    <source>
        <dbReference type="Proteomes" id="UP000193719"/>
    </source>
</evidence>
<evidence type="ECO:0000256" key="2">
    <source>
        <dbReference type="SAM" id="MobiDB-lite"/>
    </source>
</evidence>
<feature type="coiled-coil region" evidence="1">
    <location>
        <begin position="297"/>
        <end position="324"/>
    </location>
</feature>
<feature type="compositionally biased region" description="Low complexity" evidence="2">
    <location>
        <begin position="383"/>
        <end position="392"/>
    </location>
</feature>
<sequence>MTNNSVNNKIIVGKSPNKTRNDNQMEKKQNKIISNTNISLISTKKEINTDSLKKYTMEDMIHLIDDLIQENTNNQNGDNDDSTIKGDNTDNNKMEYTPTNSDKNDNPNYITNIILKMDEDGDEKNNYSKNKKETKDIIVNSINDQQSNEVEKEIKNDAPSIDINNTPFINKDTIFNKNEKDLERTSIESIYHMKVHLKAWYLLIVNDNYKCKTFQEKKNWKLKNYIFSSWMKNFKKSKNQRELMEEAENYKKEQIKMIKATKFWMQNTKSKCFAAWTIFSQIKKQENQIKEQHKHRVQKMNEFLSIAKQRLQEKQNQEEELKINHLTKIINQDKDMSEKLSKITKEITASNINKLSLMESPTISSSSNTLKISNKTNIPTTTVNKNKSISNVKKSRTTSSMRNFKATKPRITKADIKFCEEMEKRNQAILERKRQSEQRRKEREEKLRKQKEEEERKREEERKLEIKRERQRKLEEKKKAKMEQIEKEKQREKFLRDVAKAKKHYQQYLLSRYGLQPWKKYSLMVKKDKQESQKFYQNELKKQFFVIWHNKILEKQKENEYLAITYHKKKCLKKYFSIYFDVYQGHLAVQENCDEFYLMNLIVSSWKCWIRQHRKKQEEEMQKQKVLEEVADNYAKSYVPKRFLRKWIAYYRNKKDEQWREYRKELLRGKVKEWLSHSNLNTQTIPQ</sequence>
<proteinExistence type="predicted"/>
<evidence type="ECO:0000256" key="1">
    <source>
        <dbReference type="SAM" id="Coils"/>
    </source>
</evidence>
<comment type="caution">
    <text evidence="3">The sequence shown here is derived from an EMBL/GenBank/DDBJ whole genome shotgun (WGS) entry which is preliminary data.</text>
</comment>
<reference evidence="3 4" key="2">
    <citation type="submission" date="2016-08" db="EMBL/GenBank/DDBJ databases">
        <title>Pervasive Adenine N6-methylation of Active Genes in Fungi.</title>
        <authorList>
            <consortium name="DOE Joint Genome Institute"/>
            <person name="Mondo S.J."/>
            <person name="Dannebaum R.O."/>
            <person name="Kuo R.C."/>
            <person name="Labutti K."/>
            <person name="Haridas S."/>
            <person name="Kuo A."/>
            <person name="Salamov A."/>
            <person name="Ahrendt S.R."/>
            <person name="Lipzen A."/>
            <person name="Sullivan W."/>
            <person name="Andreopoulos W.B."/>
            <person name="Clum A."/>
            <person name="Lindquist E."/>
            <person name="Daum C."/>
            <person name="Ramamoorthy G.K."/>
            <person name="Gryganskyi A."/>
            <person name="Culley D."/>
            <person name="Magnuson J.K."/>
            <person name="James T.Y."/>
            <person name="O'Malley M.A."/>
            <person name="Stajich J.E."/>
            <person name="Spatafora J.W."/>
            <person name="Visel A."/>
            <person name="Grigoriev I.V."/>
        </authorList>
    </citation>
    <scope>NUCLEOTIDE SEQUENCE [LARGE SCALE GENOMIC DNA]</scope>
    <source>
        <strain evidence="4">finn</strain>
    </source>
</reference>
<feature type="region of interest" description="Disordered" evidence="2">
    <location>
        <begin position="1"/>
        <end position="28"/>
    </location>
</feature>